<dbReference type="PANTHER" id="PTHR43308">
    <property type="entry name" value="OUTER MEMBRANE PROTEIN ALPHA-RELATED"/>
    <property type="match status" value="1"/>
</dbReference>
<evidence type="ECO:0000313" key="5">
    <source>
        <dbReference type="Proteomes" id="UP000824208"/>
    </source>
</evidence>
<feature type="compositionally biased region" description="Gly residues" evidence="2">
    <location>
        <begin position="107"/>
        <end position="125"/>
    </location>
</feature>
<organism evidence="4 5">
    <name type="scientific">Candidatus Flavonifractor intestinipullorum</name>
    <dbReference type="NCBI Taxonomy" id="2838587"/>
    <lineage>
        <taxon>Bacteria</taxon>
        <taxon>Bacillati</taxon>
        <taxon>Bacillota</taxon>
        <taxon>Clostridia</taxon>
        <taxon>Eubacteriales</taxon>
        <taxon>Oscillospiraceae</taxon>
        <taxon>Flavonifractor</taxon>
    </lineage>
</organism>
<protein>
    <submittedName>
        <fullName evidence="4">S-layer homology domain-containing protein</fullName>
    </submittedName>
</protein>
<sequence length="321" mass="33500">FGIDLPDGVELTGVEYLDSAIKGASHTPVVTREEENRTYFGFYQGDNAFQGEYDVATLTFRYSGDADVEIVLGYSNVVSLDSNGETTSDETSNSFTIEVTREDNQGGSTGGGSTGGGSTTGGNTGGQTDIGDDETPLGSAPFTDVAEDAWYKEAVDYVYANGLMSGTSATTFAPNMLLSRAMIAQVVHNLEDNPAAAEQGVFTDVAAGAWYANAVDWAAGEEIVSGYGNGKFGPEDNITREQMALILYGYAQYKGYDVSASGELSSFTDGASTSSWAAEAVQWAVGSGLLSGKGGGVLDPQGTATRAEVASILMRFCELNG</sequence>
<dbReference type="AlphaFoldDB" id="A0A9D2M919"/>
<reference evidence="4" key="2">
    <citation type="submission" date="2021-04" db="EMBL/GenBank/DDBJ databases">
        <authorList>
            <person name="Gilroy R."/>
        </authorList>
    </citation>
    <scope>NUCLEOTIDE SEQUENCE</scope>
    <source>
        <strain evidence="4">CHK189-11263</strain>
    </source>
</reference>
<dbReference type="InterPro" id="IPR001119">
    <property type="entry name" value="SLH_dom"/>
</dbReference>
<evidence type="ECO:0000259" key="3">
    <source>
        <dbReference type="PROSITE" id="PS51272"/>
    </source>
</evidence>
<dbReference type="Proteomes" id="UP000824208">
    <property type="component" value="Unassembled WGS sequence"/>
</dbReference>
<feature type="domain" description="SLH" evidence="3">
    <location>
        <begin position="264"/>
        <end position="321"/>
    </location>
</feature>
<feature type="domain" description="SLH" evidence="3">
    <location>
        <begin position="198"/>
        <end position="261"/>
    </location>
</feature>
<accession>A0A9D2M919</accession>
<keyword evidence="1" id="KW-0677">Repeat</keyword>
<evidence type="ECO:0000256" key="1">
    <source>
        <dbReference type="ARBA" id="ARBA00022737"/>
    </source>
</evidence>
<feature type="domain" description="SLH" evidence="3">
    <location>
        <begin position="138"/>
        <end position="197"/>
    </location>
</feature>
<evidence type="ECO:0000313" key="4">
    <source>
        <dbReference type="EMBL" id="HJB56406.1"/>
    </source>
</evidence>
<dbReference type="EMBL" id="DWYC01000029">
    <property type="protein sequence ID" value="HJB56406.1"/>
    <property type="molecule type" value="Genomic_DNA"/>
</dbReference>
<dbReference type="PROSITE" id="PS51272">
    <property type="entry name" value="SLH"/>
    <property type="match status" value="3"/>
</dbReference>
<reference evidence="4" key="1">
    <citation type="journal article" date="2021" name="PeerJ">
        <title>Extensive microbial diversity within the chicken gut microbiome revealed by metagenomics and culture.</title>
        <authorList>
            <person name="Gilroy R."/>
            <person name="Ravi A."/>
            <person name="Getino M."/>
            <person name="Pursley I."/>
            <person name="Horton D.L."/>
            <person name="Alikhan N.F."/>
            <person name="Baker D."/>
            <person name="Gharbi K."/>
            <person name="Hall N."/>
            <person name="Watson M."/>
            <person name="Adriaenssens E.M."/>
            <person name="Foster-Nyarko E."/>
            <person name="Jarju S."/>
            <person name="Secka A."/>
            <person name="Antonio M."/>
            <person name="Oren A."/>
            <person name="Chaudhuri R.R."/>
            <person name="La Ragione R."/>
            <person name="Hildebrand F."/>
            <person name="Pallen M.J."/>
        </authorList>
    </citation>
    <scope>NUCLEOTIDE SEQUENCE</scope>
    <source>
        <strain evidence="4">CHK189-11263</strain>
    </source>
</reference>
<feature type="region of interest" description="Disordered" evidence="2">
    <location>
        <begin position="81"/>
        <end position="139"/>
    </location>
</feature>
<dbReference type="PANTHER" id="PTHR43308:SF1">
    <property type="entry name" value="OUTER MEMBRANE PROTEIN ALPHA"/>
    <property type="match status" value="1"/>
</dbReference>
<name>A0A9D2M919_9FIRM</name>
<gene>
    <name evidence="4" type="ORF">H9714_02525</name>
</gene>
<evidence type="ECO:0000256" key="2">
    <source>
        <dbReference type="SAM" id="MobiDB-lite"/>
    </source>
</evidence>
<dbReference type="Pfam" id="PF00395">
    <property type="entry name" value="SLH"/>
    <property type="match status" value="3"/>
</dbReference>
<dbReference type="InterPro" id="IPR051465">
    <property type="entry name" value="Cell_Envelope_Struct_Comp"/>
</dbReference>
<feature type="compositionally biased region" description="Polar residues" evidence="2">
    <location>
        <begin position="81"/>
        <end position="97"/>
    </location>
</feature>
<feature type="non-terminal residue" evidence="4">
    <location>
        <position position="1"/>
    </location>
</feature>
<proteinExistence type="predicted"/>
<comment type="caution">
    <text evidence="4">The sequence shown here is derived from an EMBL/GenBank/DDBJ whole genome shotgun (WGS) entry which is preliminary data.</text>
</comment>